<reference evidence="1 2" key="1">
    <citation type="journal article" date="2022" name="Allergy">
        <title>Genome assembly and annotation of Periplaneta americana reveal a comprehensive cockroach allergen profile.</title>
        <authorList>
            <person name="Wang L."/>
            <person name="Xiong Q."/>
            <person name="Saelim N."/>
            <person name="Wang L."/>
            <person name="Nong W."/>
            <person name="Wan A.T."/>
            <person name="Shi M."/>
            <person name="Liu X."/>
            <person name="Cao Q."/>
            <person name="Hui J.H.L."/>
            <person name="Sookrung N."/>
            <person name="Leung T.F."/>
            <person name="Tungtrongchitr A."/>
            <person name="Tsui S.K.W."/>
        </authorList>
    </citation>
    <scope>NUCLEOTIDE SEQUENCE [LARGE SCALE GENOMIC DNA]</scope>
    <source>
        <strain evidence="1">PWHHKU_190912</strain>
    </source>
</reference>
<protein>
    <submittedName>
        <fullName evidence="1">Uncharacterized protein</fullName>
    </submittedName>
</protein>
<organism evidence="1 2">
    <name type="scientific">Periplaneta americana</name>
    <name type="common">American cockroach</name>
    <name type="synonym">Blatta americana</name>
    <dbReference type="NCBI Taxonomy" id="6978"/>
    <lineage>
        <taxon>Eukaryota</taxon>
        <taxon>Metazoa</taxon>
        <taxon>Ecdysozoa</taxon>
        <taxon>Arthropoda</taxon>
        <taxon>Hexapoda</taxon>
        <taxon>Insecta</taxon>
        <taxon>Pterygota</taxon>
        <taxon>Neoptera</taxon>
        <taxon>Polyneoptera</taxon>
        <taxon>Dictyoptera</taxon>
        <taxon>Blattodea</taxon>
        <taxon>Blattoidea</taxon>
        <taxon>Blattidae</taxon>
        <taxon>Blattinae</taxon>
        <taxon>Periplaneta</taxon>
    </lineage>
</organism>
<dbReference type="Proteomes" id="UP001148838">
    <property type="component" value="Unassembled WGS sequence"/>
</dbReference>
<sequence length="116" mass="12178">MTGLCEGGNEPPGSLKASKLSFALAERSPDGAAVQEGVSGERVGWGCMRIDRLDGVGLGGGEAGDAVWQPHEGDCPPARQPDLCASAWCRMLPAILMLAATLPKGKKRPQKHVVWD</sequence>
<gene>
    <name evidence="1" type="ORF">ANN_21864</name>
</gene>
<accession>A0ABQ8S6T8</accession>
<evidence type="ECO:0000313" key="1">
    <source>
        <dbReference type="EMBL" id="KAJ4429663.1"/>
    </source>
</evidence>
<evidence type="ECO:0000313" key="2">
    <source>
        <dbReference type="Proteomes" id="UP001148838"/>
    </source>
</evidence>
<dbReference type="EMBL" id="JAJSOF020000033">
    <property type="protein sequence ID" value="KAJ4429663.1"/>
    <property type="molecule type" value="Genomic_DNA"/>
</dbReference>
<name>A0ABQ8S6T8_PERAM</name>
<comment type="caution">
    <text evidence="1">The sequence shown here is derived from an EMBL/GenBank/DDBJ whole genome shotgun (WGS) entry which is preliminary data.</text>
</comment>
<keyword evidence="2" id="KW-1185">Reference proteome</keyword>
<proteinExistence type="predicted"/>